<reference evidence="1 2" key="1">
    <citation type="submission" date="2023-11" db="EMBL/GenBank/DDBJ databases">
        <title>Scandinavium wanjuensis sp. nov., isolated from lettuce South Korea.</title>
        <authorList>
            <person name="Park J."/>
            <person name="Park S."/>
            <person name="Oh K.K."/>
            <person name="Cho G.S."/>
            <person name="Franz C.M.A.P."/>
        </authorList>
    </citation>
    <scope>NUCLEOTIDE SEQUENCE [LARGE SCALE GENOMIC DNA]</scope>
    <source>
        <strain evidence="1 2">V105_6</strain>
    </source>
</reference>
<organism evidence="1 2">
    <name type="scientific">Scandinavium lactucae</name>
    <dbReference type="NCBI Taxonomy" id="3095028"/>
    <lineage>
        <taxon>Bacteria</taxon>
        <taxon>Pseudomonadati</taxon>
        <taxon>Pseudomonadota</taxon>
        <taxon>Gammaproteobacteria</taxon>
        <taxon>Enterobacterales</taxon>
        <taxon>Enterobacteriaceae</taxon>
        <taxon>Scandinavium</taxon>
    </lineage>
</organism>
<name>A0ABU4QWW6_9ENTR</name>
<accession>A0ABU4QWW6</accession>
<comment type="caution">
    <text evidence="1">The sequence shown here is derived from an EMBL/GenBank/DDBJ whole genome shotgun (WGS) entry which is preliminary data.</text>
</comment>
<evidence type="ECO:0000313" key="2">
    <source>
        <dbReference type="Proteomes" id="UP001275664"/>
    </source>
</evidence>
<proteinExistence type="predicted"/>
<dbReference type="EMBL" id="JAWXRD010000040">
    <property type="protein sequence ID" value="MDX6042819.1"/>
    <property type="molecule type" value="Genomic_DNA"/>
</dbReference>
<keyword evidence="2" id="KW-1185">Reference proteome</keyword>
<sequence>MTLNFDNKTIEQIQEIIANANMVLEKRELINEGMNKIRDIINEYNINPQELIYGLGMQVTTKSIKENKKYRIAIGNNEYYTSNKKLVKKLTESSEYQELIKEQPKMIVLDVFMRAYNIDGTYEQDFPLNAKYNGERFHLNKKGVFNSITKHHYDMYLKTNNFTDGSHSRKKFITDVSV</sequence>
<dbReference type="RefSeq" id="WP_319787094.1">
    <property type="nucleotide sequence ID" value="NZ_JAWXRD010000040.1"/>
</dbReference>
<dbReference type="Proteomes" id="UP001275664">
    <property type="component" value="Unassembled WGS sequence"/>
</dbReference>
<protein>
    <submittedName>
        <fullName evidence="1">Uncharacterized protein</fullName>
    </submittedName>
</protein>
<evidence type="ECO:0000313" key="1">
    <source>
        <dbReference type="EMBL" id="MDX6042819.1"/>
    </source>
</evidence>
<gene>
    <name evidence="1" type="ORF">SIK69_21750</name>
</gene>